<protein>
    <submittedName>
        <fullName evidence="2">Uncharacterized protein</fullName>
    </submittedName>
</protein>
<dbReference type="Proteomes" id="UP000230033">
    <property type="component" value="Unassembled WGS sequence"/>
</dbReference>
<dbReference type="EMBL" id="PEZJ01000002">
    <property type="protein sequence ID" value="PIS14221.1"/>
    <property type="molecule type" value="Genomic_DNA"/>
</dbReference>
<keyword evidence="1" id="KW-0812">Transmembrane</keyword>
<dbReference type="AlphaFoldDB" id="A0A2H0WNK8"/>
<name>A0A2H0WNK8_9BACT</name>
<keyword evidence="1" id="KW-1133">Transmembrane helix</keyword>
<reference evidence="3" key="1">
    <citation type="submission" date="2017-09" db="EMBL/GenBank/DDBJ databases">
        <title>Depth-based differentiation of microbial function through sediment-hosted aquifers and enrichment of novel symbionts in the deep terrestrial subsurface.</title>
        <authorList>
            <person name="Probst A.J."/>
            <person name="Ladd B."/>
            <person name="Jarett J.K."/>
            <person name="Geller-Mcgrath D.E."/>
            <person name="Sieber C.M.K."/>
            <person name="Emerson J.B."/>
            <person name="Anantharaman K."/>
            <person name="Thomas B.C."/>
            <person name="Malmstrom R."/>
            <person name="Stieglmeier M."/>
            <person name="Klingl A."/>
            <person name="Woyke T."/>
            <person name="Ryan C.M."/>
            <person name="Banfield J.F."/>
        </authorList>
    </citation>
    <scope>NUCLEOTIDE SEQUENCE [LARGE SCALE GENOMIC DNA]</scope>
</reference>
<sequence>MDPQKIQPALAPAPSQKPKIFLILVVLATVIFLIIGYFGFKSLKTDITCGGFMGTLCPRGYFCWKPSKIADEVGQCVRNILVSNPAPLGETPSTPQTVSTVTPTPAEIVYQNDQLHFQLNYPESFQTVKGLGQSFLGEKPVVELGSSEAIISFSVKPNITKTKCEDLYNDRSLIDSDIGGELFRTFSNFSTINGITYENMIFRHLKNTICYEIVTSIAQTDAEKRKDFYTQFNQIEASFKFTYPEENPENWSLYSDKNGQYSIRYPSGYTLNENKAVSVDGVAVDMPGVIQIVSPAVN</sequence>
<organism evidence="2 3">
    <name type="scientific">Candidatus Shapirobacteria bacterium CG09_land_8_20_14_0_10_47_13</name>
    <dbReference type="NCBI Taxonomy" id="1974481"/>
    <lineage>
        <taxon>Bacteria</taxon>
        <taxon>Candidatus Shapironibacteriota</taxon>
    </lineage>
</organism>
<gene>
    <name evidence="2" type="ORF">COT65_00045</name>
</gene>
<feature type="transmembrane region" description="Helical" evidence="1">
    <location>
        <begin position="20"/>
        <end position="40"/>
    </location>
</feature>
<keyword evidence="1" id="KW-0472">Membrane</keyword>
<comment type="caution">
    <text evidence="2">The sequence shown here is derived from an EMBL/GenBank/DDBJ whole genome shotgun (WGS) entry which is preliminary data.</text>
</comment>
<proteinExistence type="predicted"/>
<evidence type="ECO:0000313" key="3">
    <source>
        <dbReference type="Proteomes" id="UP000230033"/>
    </source>
</evidence>
<accession>A0A2H0WNK8</accession>
<evidence type="ECO:0000256" key="1">
    <source>
        <dbReference type="SAM" id="Phobius"/>
    </source>
</evidence>
<evidence type="ECO:0000313" key="2">
    <source>
        <dbReference type="EMBL" id="PIS14221.1"/>
    </source>
</evidence>